<dbReference type="InterPro" id="IPR005229">
    <property type="entry name" value="YicC/YloC-like"/>
</dbReference>
<evidence type="ECO:0000259" key="7">
    <source>
        <dbReference type="Pfam" id="PF08340"/>
    </source>
</evidence>
<reference evidence="8 9" key="3">
    <citation type="journal article" date="2008" name="BMC Genomics">
        <title>The genome of the versatile nitrogen fixer Azorhizobium caulinodans ORS571.</title>
        <authorList>
            <person name="Lee KB."/>
            <person name="Backer P.D."/>
            <person name="Aono T."/>
            <person name="Liu CT."/>
            <person name="Suzuki S."/>
            <person name="Suzuki T."/>
            <person name="Kaneko T."/>
            <person name="Yamada M."/>
            <person name="Tabata S."/>
            <person name="Kupfer D.M."/>
            <person name="Najar F.Z."/>
            <person name="Wiley G.B."/>
            <person name="Roe B."/>
            <person name="Binnewies T.T."/>
            <person name="Ussery D.W."/>
            <person name="D'Haeze W."/>
            <person name="Herder J.D."/>
            <person name="Gevers D."/>
            <person name="Vereecke D."/>
            <person name="Holsters M."/>
            <person name="Oyaizu H."/>
        </authorList>
    </citation>
    <scope>NUCLEOTIDE SEQUENCE [LARGE SCALE GENOMIC DNA]</scope>
    <source>
        <strain evidence="9">ATCC 43989 / DSM 5975 / JCM 20966 / LMG 6465 / NBRC 14845 / NCIMB 13405 / ORS 571</strain>
    </source>
</reference>
<evidence type="ECO:0000256" key="3">
    <source>
        <dbReference type="ARBA" id="ARBA00022759"/>
    </source>
</evidence>
<protein>
    <recommendedName>
        <fullName evidence="10">YicC family protein</fullName>
    </recommendedName>
</protein>
<evidence type="ECO:0000313" key="9">
    <source>
        <dbReference type="Proteomes" id="UP000000270"/>
    </source>
</evidence>
<reference evidence="9" key="2">
    <citation type="submission" date="2007-04" db="EMBL/GenBank/DDBJ databases">
        <title>Complete genome sequence of the nitrogen-fixing bacterium Azorhizobium caulinodans ORS571.</title>
        <authorList>
            <person name="Lee K.B."/>
            <person name="Backer P.D."/>
            <person name="Aono T."/>
            <person name="Liu C.T."/>
            <person name="Suzuki S."/>
            <person name="Suzuki T."/>
            <person name="Kaneko T."/>
            <person name="Yamada M."/>
            <person name="Tabata S."/>
            <person name="Kupfer D.M."/>
            <person name="Najar F.Z."/>
            <person name="Wiley G.B."/>
            <person name="Roe B."/>
            <person name="Binnewies T."/>
            <person name="Ussery D."/>
            <person name="Vereecke D."/>
            <person name="Gevers D."/>
            <person name="Holsters M."/>
            <person name="Oyaizu H."/>
        </authorList>
    </citation>
    <scope>NUCLEOTIDE SEQUENCE [LARGE SCALE GENOMIC DNA]</scope>
    <source>
        <strain evidence="9">ATCC 43989 / DSM 5975 / JCM 20966 / LMG 6465 / NBRC 14845 / NCIMB 13405 / ORS 571</strain>
    </source>
</reference>
<dbReference type="eggNOG" id="COG1561">
    <property type="taxonomic scope" value="Bacteria"/>
</dbReference>
<dbReference type="GO" id="GO:0016787">
    <property type="term" value="F:hydrolase activity"/>
    <property type="evidence" value="ECO:0007669"/>
    <property type="project" value="UniProtKB-KW"/>
</dbReference>
<evidence type="ECO:0000256" key="1">
    <source>
        <dbReference type="ARBA" id="ARBA00001968"/>
    </source>
</evidence>
<comment type="cofactor">
    <cofactor evidence="1">
        <name>a divalent metal cation</name>
        <dbReference type="ChEBI" id="CHEBI:60240"/>
    </cofactor>
</comment>
<reference evidence="8 9" key="5">
    <citation type="journal article" date="2010" name="Appl. Environ. Microbiol.">
        <title>phrR-like gene praR of Azorhizobium caulinodans ORS571 is essential for symbiosis with Sesbania rostrata and is involved in expression of reb genes.</title>
        <authorList>
            <person name="Akiba N."/>
            <person name="Aono T."/>
            <person name="Toyazaki H."/>
            <person name="Sato S."/>
            <person name="Oyaizu H."/>
        </authorList>
    </citation>
    <scope>NUCLEOTIDE SEQUENCE [LARGE SCALE GENOMIC DNA]</scope>
    <source>
        <strain evidence="9">ATCC 43989 / DSM 5975 / JCM 20966 / LMG 6465 / NBRC 14845 / NCIMB 13405 / ORS 571</strain>
    </source>
</reference>
<sequence>MSLASMTGFARTHGLTGAWRWTWEVRSVNSKGLDLRLRLPGGFDALDAGARAAATKALSRGSVSGTLTLAREGETAAVSLNQPALRTLYTALKEAAAVLGAAPPTLDALLAVRGIVEVVEADLSDEDRAAVTRDALAGFEDALADLGRMRIAEGAALRAILMDRLDGIARLVAAAESLPERQLEAIKARLADQVRALSEAHAGLDPERLHQEAVLLATKADVREELDRLTAHIAAARELLTQGGPVGRRLDFLAQEFNREANTLCSKSNAVALTQIGLDLKLLVDQFREQIANVE</sequence>
<dbReference type="RefSeq" id="WP_012172837.1">
    <property type="nucleotide sequence ID" value="NC_009937.1"/>
</dbReference>
<evidence type="ECO:0000256" key="5">
    <source>
        <dbReference type="ARBA" id="ARBA00035648"/>
    </source>
</evidence>
<dbReference type="GO" id="GO:0004521">
    <property type="term" value="F:RNA endonuclease activity"/>
    <property type="evidence" value="ECO:0007669"/>
    <property type="project" value="InterPro"/>
</dbReference>
<reference evidence="8 9" key="4">
    <citation type="journal article" date="2009" name="Appl. Environ. Microbiol.">
        <title>Comparative genome-wide transcriptional profiling of Azorhizobium caulinodans ORS571 grown under free-living and symbiotic conditions.</title>
        <authorList>
            <person name="Tsukada S."/>
            <person name="Aono T."/>
            <person name="Akiba N."/>
            <person name="Lee KB."/>
            <person name="Liu CT."/>
            <person name="Toyazaki H."/>
            <person name="Oyaizu H."/>
        </authorList>
    </citation>
    <scope>NUCLEOTIDE SEQUENCE [LARGE SCALE GENOMIC DNA]</scope>
    <source>
        <strain evidence="9">ATCC 43989 / DSM 5975 / JCM 20966 / LMG 6465 / NBRC 14845 / NCIMB 13405 / ORS 571</strain>
    </source>
</reference>
<keyword evidence="4" id="KW-0378">Hydrolase</keyword>
<comment type="similarity">
    <text evidence="5">Belongs to the YicC/YloC family.</text>
</comment>
<evidence type="ECO:0000256" key="4">
    <source>
        <dbReference type="ARBA" id="ARBA00022801"/>
    </source>
</evidence>
<dbReference type="AlphaFoldDB" id="A8HVI0"/>
<evidence type="ECO:0008006" key="10">
    <source>
        <dbReference type="Google" id="ProtNLM"/>
    </source>
</evidence>
<gene>
    <name evidence="8" type="ordered locus">AZC_4317</name>
</gene>
<dbReference type="EMBL" id="AP009384">
    <property type="protein sequence ID" value="BAF90315.1"/>
    <property type="molecule type" value="Genomic_DNA"/>
</dbReference>
<name>A8HVI0_AZOC5</name>
<dbReference type="Pfam" id="PF08340">
    <property type="entry name" value="YicC-like_C"/>
    <property type="match status" value="1"/>
</dbReference>
<organism evidence="8 9">
    <name type="scientific">Azorhizobium caulinodans (strain ATCC 43989 / DSM 5975 / JCM 20966 / LMG 6465 / NBRC 14845 / NCIMB 13405 / ORS 571)</name>
    <dbReference type="NCBI Taxonomy" id="438753"/>
    <lineage>
        <taxon>Bacteria</taxon>
        <taxon>Pseudomonadati</taxon>
        <taxon>Pseudomonadota</taxon>
        <taxon>Alphaproteobacteria</taxon>
        <taxon>Hyphomicrobiales</taxon>
        <taxon>Xanthobacteraceae</taxon>
        <taxon>Azorhizobium</taxon>
    </lineage>
</organism>
<reference evidence="8 9" key="6">
    <citation type="journal article" date="2011" name="Appl. Environ. Microbiol.">
        <title>Involvement of the azorhizobial chromosome partition gene (parA) in the onset of bacteroid differentiation during Sesbania rostrata stem nodule development.</title>
        <authorList>
            <person name="Liu CT."/>
            <person name="Lee KB."/>
            <person name="Wang YS."/>
            <person name="Peng MH."/>
            <person name="Lee KT."/>
            <person name="Suzuki S."/>
            <person name="Suzuki T."/>
            <person name="Oyaizu H."/>
        </authorList>
    </citation>
    <scope>NUCLEOTIDE SEQUENCE [LARGE SCALE GENOMIC DNA]</scope>
    <source>
        <strain evidence="9">ATCC 43989 / DSM 5975 / JCM 20966 / LMG 6465 / NBRC 14845 / NCIMB 13405 / ORS 571</strain>
    </source>
</reference>
<dbReference type="PANTHER" id="PTHR30636:SF3">
    <property type="entry name" value="UPF0701 PROTEIN YICC"/>
    <property type="match status" value="1"/>
</dbReference>
<feature type="domain" description="Endoribonuclease YicC-like C-terminal" evidence="7">
    <location>
        <begin position="179"/>
        <end position="295"/>
    </location>
</feature>
<feature type="domain" description="Endoribonuclease YicC-like N-terminal" evidence="6">
    <location>
        <begin position="4"/>
        <end position="158"/>
    </location>
</feature>
<dbReference type="Proteomes" id="UP000000270">
    <property type="component" value="Chromosome"/>
</dbReference>
<keyword evidence="9" id="KW-1185">Reference proteome</keyword>
<dbReference type="NCBIfam" id="TIGR00255">
    <property type="entry name" value="YicC/YloC family endoribonuclease"/>
    <property type="match status" value="1"/>
</dbReference>
<dbReference type="PANTHER" id="PTHR30636">
    <property type="entry name" value="UPF0701 PROTEIN YICC"/>
    <property type="match status" value="1"/>
</dbReference>
<dbReference type="HOGENOM" id="CLU_076609_0_1_5"/>
<dbReference type="KEGG" id="azc:AZC_4317"/>
<dbReference type="Pfam" id="PF03755">
    <property type="entry name" value="YicC-like_N"/>
    <property type="match status" value="1"/>
</dbReference>
<evidence type="ECO:0000313" key="8">
    <source>
        <dbReference type="EMBL" id="BAF90315.1"/>
    </source>
</evidence>
<dbReference type="STRING" id="438753.AZC_4317"/>
<evidence type="ECO:0000259" key="6">
    <source>
        <dbReference type="Pfam" id="PF03755"/>
    </source>
</evidence>
<evidence type="ECO:0000256" key="2">
    <source>
        <dbReference type="ARBA" id="ARBA00022722"/>
    </source>
</evidence>
<dbReference type="InterPro" id="IPR013527">
    <property type="entry name" value="YicC-like_N"/>
</dbReference>
<keyword evidence="2" id="KW-0540">Nuclease</keyword>
<dbReference type="InterPro" id="IPR013551">
    <property type="entry name" value="YicC-like_C"/>
</dbReference>
<proteinExistence type="inferred from homology"/>
<accession>A8HVI0</accession>
<keyword evidence="3" id="KW-0255">Endonuclease</keyword>
<reference evidence="8 9" key="1">
    <citation type="journal article" date="2007" name="Appl. Environ. Microbiol.">
        <title>Rhizobial factors required for stem nodule maturation and maintenance in Sesbania rostrata-Azorhizobium caulinodans ORS571 symbiosis.</title>
        <authorList>
            <person name="Suzuki S."/>
            <person name="Aono T."/>
            <person name="Lee KB."/>
            <person name="Suzuki T."/>
            <person name="Liu CT."/>
            <person name="Miwa H."/>
            <person name="Wakao S."/>
            <person name="Iki T."/>
            <person name="Oyaizu H."/>
        </authorList>
    </citation>
    <scope>NUCLEOTIDE SEQUENCE [LARGE SCALE GENOMIC DNA]</scope>
    <source>
        <strain evidence="9">ATCC 43989 / DSM 5975 / JCM 20966 / LMG 6465 / NBRC 14845 / NCIMB 13405 / ORS 571</strain>
    </source>
</reference>